<evidence type="ECO:0000256" key="5">
    <source>
        <dbReference type="ARBA" id="ARBA00023157"/>
    </source>
</evidence>
<dbReference type="RefSeq" id="WP_343995671.1">
    <property type="nucleotide sequence ID" value="NZ_BAAALG010000011.1"/>
</dbReference>
<keyword evidence="2" id="KW-0929">Antimicrobial</keyword>
<evidence type="ECO:0000256" key="3">
    <source>
        <dbReference type="ARBA" id="ARBA00023022"/>
    </source>
</evidence>
<evidence type="ECO:0000256" key="4">
    <source>
        <dbReference type="ARBA" id="ARBA00023125"/>
    </source>
</evidence>
<dbReference type="SUPFAM" id="SSF49319">
    <property type="entry name" value="Actinoxanthin-like"/>
    <property type="match status" value="1"/>
</dbReference>
<evidence type="ECO:0000256" key="6">
    <source>
        <dbReference type="SAM" id="Phobius"/>
    </source>
</evidence>
<evidence type="ECO:0000313" key="8">
    <source>
        <dbReference type="EMBL" id="GAA1108243.1"/>
    </source>
</evidence>
<keyword evidence="7" id="KW-0732">Signal</keyword>
<dbReference type="InterPro" id="IPR027273">
    <property type="entry name" value="Neocarzinostatin-like"/>
</dbReference>
<keyword evidence="6" id="KW-1133">Transmembrane helix</keyword>
<feature type="transmembrane region" description="Helical" evidence="6">
    <location>
        <begin position="173"/>
        <end position="195"/>
    </location>
</feature>
<dbReference type="Gene3D" id="2.60.40.230">
    <property type="entry name" value="Neocarzinostatin-like"/>
    <property type="match status" value="1"/>
</dbReference>
<comment type="similarity">
    <text evidence="1">Belongs to the neocarzinostatin family.</text>
</comment>
<organism evidence="8 9">
    <name type="scientific">Nocardioides dubius</name>
    <dbReference type="NCBI Taxonomy" id="317019"/>
    <lineage>
        <taxon>Bacteria</taxon>
        <taxon>Bacillati</taxon>
        <taxon>Actinomycetota</taxon>
        <taxon>Actinomycetes</taxon>
        <taxon>Propionibacteriales</taxon>
        <taxon>Nocardioidaceae</taxon>
        <taxon>Nocardioides</taxon>
    </lineage>
</organism>
<dbReference type="Pfam" id="PF00960">
    <property type="entry name" value="Neocarzinostat"/>
    <property type="match status" value="1"/>
</dbReference>
<keyword evidence="6" id="KW-0472">Membrane</keyword>
<dbReference type="InterPro" id="IPR002186">
    <property type="entry name" value="Neocarzinostatin_fam"/>
</dbReference>
<feature type="chain" id="PRO_5046653727" description="LPXTG cell wall anchor domain-containing protein" evidence="7">
    <location>
        <begin position="31"/>
        <end position="202"/>
    </location>
</feature>
<proteinExistence type="inferred from homology"/>
<accession>A0ABP4EJI2</accession>
<reference evidence="9" key="1">
    <citation type="journal article" date="2019" name="Int. J. Syst. Evol. Microbiol.">
        <title>The Global Catalogue of Microorganisms (GCM) 10K type strain sequencing project: providing services to taxonomists for standard genome sequencing and annotation.</title>
        <authorList>
            <consortium name="The Broad Institute Genomics Platform"/>
            <consortium name="The Broad Institute Genome Sequencing Center for Infectious Disease"/>
            <person name="Wu L."/>
            <person name="Ma J."/>
        </authorList>
    </citation>
    <scope>NUCLEOTIDE SEQUENCE [LARGE SCALE GENOMIC DNA]</scope>
    <source>
        <strain evidence="9">JCM 13008</strain>
    </source>
</reference>
<evidence type="ECO:0000256" key="1">
    <source>
        <dbReference type="ARBA" id="ARBA00010648"/>
    </source>
</evidence>
<evidence type="ECO:0000256" key="2">
    <source>
        <dbReference type="ARBA" id="ARBA00022529"/>
    </source>
</evidence>
<protein>
    <recommendedName>
        <fullName evidence="10">LPXTG cell wall anchor domain-containing protein</fullName>
    </recommendedName>
</protein>
<comment type="caution">
    <text evidence="8">The sequence shown here is derived from an EMBL/GenBank/DDBJ whole genome shotgun (WGS) entry which is preliminary data.</text>
</comment>
<evidence type="ECO:0000313" key="9">
    <source>
        <dbReference type="Proteomes" id="UP001501581"/>
    </source>
</evidence>
<keyword evidence="5" id="KW-1015">Disulfide bond</keyword>
<keyword evidence="3" id="KW-0044">Antibiotic</keyword>
<dbReference type="EMBL" id="BAAALG010000011">
    <property type="protein sequence ID" value="GAA1108243.1"/>
    <property type="molecule type" value="Genomic_DNA"/>
</dbReference>
<gene>
    <name evidence="8" type="ORF">GCM10009668_30470</name>
</gene>
<evidence type="ECO:0008006" key="10">
    <source>
        <dbReference type="Google" id="ProtNLM"/>
    </source>
</evidence>
<keyword evidence="9" id="KW-1185">Reference proteome</keyword>
<dbReference type="Proteomes" id="UP001501581">
    <property type="component" value="Unassembled WGS sequence"/>
</dbReference>
<sequence>MRSTKSLVKAVAAALALFVITIAGAPPSFAAPSVQISAFDGLSDGQKITVSGKGFQANLGQIAVGLCKEGYTGPKDCYLPGATFRTADGSGSIGSFQITVTQKFGGTDCKVDKCVIGIGPLPTAQDAATIKANSFNQPVTFGAAEAPAKEVADDDTTTDDAAAELPKTGAGDLLPILVIGAGLLLIVGGGLRFGLRNAGGPA</sequence>
<keyword evidence="4" id="KW-0238">DNA-binding</keyword>
<evidence type="ECO:0000256" key="7">
    <source>
        <dbReference type="SAM" id="SignalP"/>
    </source>
</evidence>
<keyword evidence="6" id="KW-0812">Transmembrane</keyword>
<feature type="signal peptide" evidence="7">
    <location>
        <begin position="1"/>
        <end position="30"/>
    </location>
</feature>
<name>A0ABP4EJI2_9ACTN</name>